<dbReference type="RefSeq" id="WP_229122248.1">
    <property type="nucleotide sequence ID" value="NZ_CP064791.1"/>
</dbReference>
<accession>A0A897NIM9</accession>
<dbReference type="AlphaFoldDB" id="A0A897NIM9"/>
<keyword evidence="2" id="KW-0315">Glutamine amidotransferase</keyword>
<dbReference type="InterPro" id="IPR044992">
    <property type="entry name" value="ChyE-like"/>
</dbReference>
<sequence>MVEFALLDASVGDTPVRRNFRRELPGDVTVFEVSEGELPSEPDRFSLDGAIISGSQCSTYDDQPWIADTENWARVAHDAGIPMLGICWGHQLLAEALGGRVADMGELELGYRTIRRVGASQLFNGVSRTFTAFETHTDAVVELPEDARVTARNDTGIQGFQFGRTYGVQFHPEYDMEAARWVIEGKDIPEEDRRAVLETVTEDSHAAAAQARLVFENFRRVAAGERGCRIGPVTPDQ</sequence>
<organism evidence="2 3">
    <name type="scientific">Halapricum desulfuricans</name>
    <dbReference type="NCBI Taxonomy" id="2841257"/>
    <lineage>
        <taxon>Archaea</taxon>
        <taxon>Methanobacteriati</taxon>
        <taxon>Methanobacteriota</taxon>
        <taxon>Stenosarchaea group</taxon>
        <taxon>Halobacteria</taxon>
        <taxon>Halobacteriales</taxon>
        <taxon>Haloarculaceae</taxon>
        <taxon>Halapricum</taxon>
    </lineage>
</organism>
<keyword evidence="2" id="KW-0808">Transferase</keyword>
<protein>
    <submittedName>
        <fullName evidence="2">GMP synthase - Glutamine amidotransferase domain</fullName>
    </submittedName>
</protein>
<dbReference type="GeneID" id="68857405"/>
<evidence type="ECO:0000313" key="3">
    <source>
        <dbReference type="Proteomes" id="UP000663292"/>
    </source>
</evidence>
<feature type="domain" description="Glutamine amidotransferase" evidence="1">
    <location>
        <begin position="27"/>
        <end position="178"/>
    </location>
</feature>
<dbReference type="InterPro" id="IPR029062">
    <property type="entry name" value="Class_I_gatase-like"/>
</dbReference>
<gene>
    <name evidence="2" type="primary">guaA3</name>
    <name evidence="2" type="ORF">HSEST_0766</name>
</gene>
<dbReference type="InterPro" id="IPR017926">
    <property type="entry name" value="GATASE"/>
</dbReference>
<dbReference type="SUPFAM" id="SSF52317">
    <property type="entry name" value="Class I glutamine amidotransferase-like"/>
    <property type="match status" value="1"/>
</dbReference>
<dbReference type="PANTHER" id="PTHR42695">
    <property type="entry name" value="GLUTAMINE AMIDOTRANSFERASE YLR126C-RELATED"/>
    <property type="match status" value="1"/>
</dbReference>
<evidence type="ECO:0000259" key="1">
    <source>
        <dbReference type="Pfam" id="PF00117"/>
    </source>
</evidence>
<name>A0A897NIM9_9EURY</name>
<dbReference type="Gene3D" id="3.40.50.880">
    <property type="match status" value="1"/>
</dbReference>
<dbReference type="PANTHER" id="PTHR42695:SF5">
    <property type="entry name" value="GLUTAMINE AMIDOTRANSFERASE YLR126C-RELATED"/>
    <property type="match status" value="1"/>
</dbReference>
<keyword evidence="3" id="KW-1185">Reference proteome</keyword>
<dbReference type="GO" id="GO:0005829">
    <property type="term" value="C:cytosol"/>
    <property type="evidence" value="ECO:0007669"/>
    <property type="project" value="TreeGrafter"/>
</dbReference>
<reference evidence="2 3" key="1">
    <citation type="submission" date="2020-11" db="EMBL/GenBank/DDBJ databases">
        <title>Carbohydrate-dependent, anaerobic sulfur respiration: A novel catabolism in halophilic archaea.</title>
        <authorList>
            <person name="Sorokin D.Y."/>
            <person name="Messina E."/>
            <person name="Smedile F."/>
            <person name="La Cono V."/>
            <person name="Hallsworth J.E."/>
            <person name="Yakimov M.M."/>
        </authorList>
    </citation>
    <scope>NUCLEOTIDE SEQUENCE [LARGE SCALE GENOMIC DNA]</scope>
    <source>
        <strain evidence="2 3">HSR-Est</strain>
    </source>
</reference>
<dbReference type="GO" id="GO:0016740">
    <property type="term" value="F:transferase activity"/>
    <property type="evidence" value="ECO:0007669"/>
    <property type="project" value="UniProtKB-KW"/>
</dbReference>
<dbReference type="Proteomes" id="UP000663292">
    <property type="component" value="Chromosome"/>
</dbReference>
<dbReference type="PROSITE" id="PS51273">
    <property type="entry name" value="GATASE_TYPE_1"/>
    <property type="match status" value="1"/>
</dbReference>
<proteinExistence type="predicted"/>
<dbReference type="EMBL" id="CP064791">
    <property type="protein sequence ID" value="QSG14310.1"/>
    <property type="molecule type" value="Genomic_DNA"/>
</dbReference>
<dbReference type="Pfam" id="PF00117">
    <property type="entry name" value="GATase"/>
    <property type="match status" value="1"/>
</dbReference>
<evidence type="ECO:0000313" key="2">
    <source>
        <dbReference type="EMBL" id="QSG14310.1"/>
    </source>
</evidence>
<dbReference type="CDD" id="cd01741">
    <property type="entry name" value="GATase1_1"/>
    <property type="match status" value="1"/>
</dbReference>